<dbReference type="Proteomes" id="UP000554482">
    <property type="component" value="Unassembled WGS sequence"/>
</dbReference>
<keyword evidence="1" id="KW-0479">Metal-binding</keyword>
<dbReference type="SUPFAM" id="SSF57667">
    <property type="entry name" value="beta-beta-alpha zinc fingers"/>
    <property type="match status" value="1"/>
</dbReference>
<dbReference type="GO" id="GO:1990837">
    <property type="term" value="F:sequence-specific double-stranded DNA binding"/>
    <property type="evidence" value="ECO:0007669"/>
    <property type="project" value="TreeGrafter"/>
</dbReference>
<dbReference type="SMART" id="SM00614">
    <property type="entry name" value="ZnF_BED"/>
    <property type="match status" value="1"/>
</dbReference>
<protein>
    <recommendedName>
        <fullName evidence="5">BED-type domain-containing protein</fullName>
    </recommendedName>
</protein>
<dbReference type="GO" id="GO:0006357">
    <property type="term" value="P:regulation of transcription by RNA polymerase II"/>
    <property type="evidence" value="ECO:0007669"/>
    <property type="project" value="TreeGrafter"/>
</dbReference>
<evidence type="ECO:0000256" key="4">
    <source>
        <dbReference type="SAM" id="MobiDB-lite"/>
    </source>
</evidence>
<dbReference type="PANTHER" id="PTHR34396">
    <property type="entry name" value="OS03G0264950 PROTEIN-RELATED"/>
    <property type="match status" value="1"/>
</dbReference>
<feature type="region of interest" description="Disordered" evidence="4">
    <location>
        <begin position="71"/>
        <end position="103"/>
    </location>
</feature>
<dbReference type="GO" id="GO:0008270">
    <property type="term" value="F:zinc ion binding"/>
    <property type="evidence" value="ECO:0007669"/>
    <property type="project" value="UniProtKB-KW"/>
</dbReference>
<feature type="region of interest" description="Disordered" evidence="4">
    <location>
        <begin position="1"/>
        <end position="29"/>
    </location>
</feature>
<proteinExistence type="predicted"/>
<dbReference type="PANTHER" id="PTHR34396:SF25">
    <property type="entry name" value="BOUNDARY ELEMENT ASSOCIATED FACTOR"/>
    <property type="match status" value="1"/>
</dbReference>
<organism evidence="6 7">
    <name type="scientific">Thalictrum thalictroides</name>
    <name type="common">Rue-anemone</name>
    <name type="synonym">Anemone thalictroides</name>
    <dbReference type="NCBI Taxonomy" id="46969"/>
    <lineage>
        <taxon>Eukaryota</taxon>
        <taxon>Viridiplantae</taxon>
        <taxon>Streptophyta</taxon>
        <taxon>Embryophyta</taxon>
        <taxon>Tracheophyta</taxon>
        <taxon>Spermatophyta</taxon>
        <taxon>Magnoliopsida</taxon>
        <taxon>Ranunculales</taxon>
        <taxon>Ranunculaceae</taxon>
        <taxon>Thalictroideae</taxon>
        <taxon>Thalictrum</taxon>
    </lineage>
</organism>
<dbReference type="EMBL" id="JABWDY010028983">
    <property type="protein sequence ID" value="KAF5186653.1"/>
    <property type="molecule type" value="Genomic_DNA"/>
</dbReference>
<sequence>MSTSSSVNSINEVDNALKRKQPSGSQSALRSKVWFEFTRSEDKQRAICNHCKEDFRVNRTSSLRNHLMRCPMKKQSESGQPSSMANDELNDDDDYCSTIRISL</sequence>
<evidence type="ECO:0000313" key="6">
    <source>
        <dbReference type="EMBL" id="KAF5186653.1"/>
    </source>
</evidence>
<evidence type="ECO:0000256" key="2">
    <source>
        <dbReference type="ARBA" id="ARBA00022771"/>
    </source>
</evidence>
<comment type="caution">
    <text evidence="6">The sequence shown here is derived from an EMBL/GenBank/DDBJ whole genome shotgun (WGS) entry which is preliminary data.</text>
</comment>
<dbReference type="InterPro" id="IPR036236">
    <property type="entry name" value="Znf_C2H2_sf"/>
</dbReference>
<feature type="compositionally biased region" description="Polar residues" evidence="4">
    <location>
        <begin position="1"/>
        <end position="12"/>
    </location>
</feature>
<dbReference type="InterPro" id="IPR053031">
    <property type="entry name" value="Cuticle_assoc_protein"/>
</dbReference>
<gene>
    <name evidence="6" type="ORF">FRX31_023760</name>
</gene>
<evidence type="ECO:0000256" key="1">
    <source>
        <dbReference type="ARBA" id="ARBA00022723"/>
    </source>
</evidence>
<evidence type="ECO:0000259" key="5">
    <source>
        <dbReference type="Pfam" id="PF02892"/>
    </source>
</evidence>
<evidence type="ECO:0000256" key="3">
    <source>
        <dbReference type="ARBA" id="ARBA00022833"/>
    </source>
</evidence>
<feature type="domain" description="BED-type" evidence="5">
    <location>
        <begin position="31"/>
        <end position="70"/>
    </location>
</feature>
<dbReference type="InterPro" id="IPR003656">
    <property type="entry name" value="Znf_BED"/>
</dbReference>
<name>A0A7J6VP32_THATH</name>
<evidence type="ECO:0000313" key="7">
    <source>
        <dbReference type="Proteomes" id="UP000554482"/>
    </source>
</evidence>
<keyword evidence="7" id="KW-1185">Reference proteome</keyword>
<keyword evidence="2" id="KW-0863">Zinc-finger</keyword>
<accession>A0A7J6VP32</accession>
<dbReference type="GO" id="GO:0005634">
    <property type="term" value="C:nucleus"/>
    <property type="evidence" value="ECO:0007669"/>
    <property type="project" value="TreeGrafter"/>
</dbReference>
<dbReference type="Pfam" id="PF02892">
    <property type="entry name" value="zf-BED"/>
    <property type="match status" value="1"/>
</dbReference>
<reference evidence="6 7" key="1">
    <citation type="submission" date="2020-06" db="EMBL/GenBank/DDBJ databases">
        <title>Transcriptomic and genomic resources for Thalictrum thalictroides and T. hernandezii: Facilitating candidate gene discovery in an emerging model plant lineage.</title>
        <authorList>
            <person name="Arias T."/>
            <person name="Riano-Pachon D.M."/>
            <person name="Di Stilio V.S."/>
        </authorList>
    </citation>
    <scope>NUCLEOTIDE SEQUENCE [LARGE SCALE GENOMIC DNA]</scope>
    <source>
        <strain evidence="7">cv. WT478/WT964</strain>
        <tissue evidence="6">Leaves</tissue>
    </source>
</reference>
<keyword evidence="3" id="KW-0862">Zinc</keyword>
<dbReference type="AlphaFoldDB" id="A0A7J6VP32"/>